<dbReference type="InterPro" id="IPR016188">
    <property type="entry name" value="PurM-like_N"/>
</dbReference>
<organism evidence="4 5">
    <name type="scientific">Methanopyrus kandleri</name>
    <dbReference type="NCBI Taxonomy" id="2320"/>
    <lineage>
        <taxon>Archaea</taxon>
        <taxon>Methanobacteriati</taxon>
        <taxon>Methanobacteriota</taxon>
        <taxon>Methanomada group</taxon>
        <taxon>Methanopyri</taxon>
        <taxon>Methanopyrales</taxon>
        <taxon>Methanopyraceae</taxon>
        <taxon>Methanopyrus</taxon>
    </lineage>
</organism>
<comment type="similarity">
    <text evidence="1">Belongs to the HypE family.</text>
</comment>
<dbReference type="Pfam" id="PF02769">
    <property type="entry name" value="AIRS_C"/>
    <property type="match status" value="1"/>
</dbReference>
<evidence type="ECO:0000313" key="5">
    <source>
        <dbReference type="Proteomes" id="UP000619545"/>
    </source>
</evidence>
<dbReference type="PIRSF" id="PIRSF005644">
    <property type="entry name" value="Hdrgns_mtr_HypE"/>
    <property type="match status" value="1"/>
</dbReference>
<dbReference type="Pfam" id="PF00586">
    <property type="entry name" value="AIRS"/>
    <property type="match status" value="1"/>
</dbReference>
<feature type="domain" description="PurM-like N-terminal" evidence="2">
    <location>
        <begin position="41"/>
        <end position="149"/>
    </location>
</feature>
<dbReference type="RefSeq" id="WP_011019912.1">
    <property type="nucleotide sequence ID" value="NZ_DUJS01000005.1"/>
</dbReference>
<accession>A0A832WN83</accession>
<reference evidence="4" key="1">
    <citation type="journal article" date="2020" name="bioRxiv">
        <title>A rank-normalized archaeal taxonomy based on genome phylogeny resolves widespread incomplete and uneven classifications.</title>
        <authorList>
            <person name="Rinke C."/>
            <person name="Chuvochina M."/>
            <person name="Mussig A.J."/>
            <person name="Chaumeil P.-A."/>
            <person name="Waite D.W."/>
            <person name="Whitman W.B."/>
            <person name="Parks D.H."/>
            <person name="Hugenholtz P."/>
        </authorList>
    </citation>
    <scope>NUCLEOTIDE SEQUENCE</scope>
    <source>
        <strain evidence="4">UBA8853</strain>
    </source>
</reference>
<dbReference type="OMA" id="CGNGGKE"/>
<dbReference type="CDD" id="cd02197">
    <property type="entry name" value="HypE"/>
    <property type="match status" value="1"/>
</dbReference>
<dbReference type="Gene3D" id="3.30.1330.10">
    <property type="entry name" value="PurM-like, N-terminal domain"/>
    <property type="match status" value="1"/>
</dbReference>
<comment type="caution">
    <text evidence="4">The sequence shown here is derived from an EMBL/GenBank/DDBJ whole genome shotgun (WGS) entry which is preliminary data.</text>
</comment>
<dbReference type="InterPro" id="IPR036676">
    <property type="entry name" value="PurM-like_C_sf"/>
</dbReference>
<dbReference type="SUPFAM" id="SSF55326">
    <property type="entry name" value="PurM N-terminal domain-like"/>
    <property type="match status" value="1"/>
</dbReference>
<dbReference type="PANTHER" id="PTHR30303">
    <property type="entry name" value="HYDROGENASE ISOENZYMES FORMATION PROTEIN HYPE"/>
    <property type="match status" value="1"/>
</dbReference>
<dbReference type="Gene3D" id="3.90.650.10">
    <property type="entry name" value="PurM-like C-terminal domain"/>
    <property type="match status" value="1"/>
</dbReference>
<dbReference type="InterPro" id="IPR010918">
    <property type="entry name" value="PurM-like_C_dom"/>
</dbReference>
<dbReference type="InterPro" id="IPR036921">
    <property type="entry name" value="PurM-like_N_sf"/>
</dbReference>
<evidence type="ECO:0000259" key="3">
    <source>
        <dbReference type="Pfam" id="PF02769"/>
    </source>
</evidence>
<dbReference type="GO" id="GO:0051604">
    <property type="term" value="P:protein maturation"/>
    <property type="evidence" value="ECO:0007669"/>
    <property type="project" value="TreeGrafter"/>
</dbReference>
<dbReference type="EMBL" id="DUJS01000005">
    <property type="protein sequence ID" value="HII71017.1"/>
    <property type="molecule type" value="Genomic_DNA"/>
</dbReference>
<dbReference type="AlphaFoldDB" id="A0A832WN83"/>
<protein>
    <submittedName>
        <fullName evidence="4">Hydrogenase expression/formation protein HypE</fullName>
    </submittedName>
</protein>
<sequence length="332" mass="34969">MSKVRREHGAGGELMESLIKEELLPNLTMRGEGSVTLDDLDDGATFPSVDGEMVMTTDAHIVDPPFFPGGNVGKLAAAGTANDLAVMGAKPVAFACSIVVREGFPIDDLKRVYRSIDGVLSELGAHLITGDTKVGNTGDVDIVVTMTGVGEIVELVRDCGLRPGDKIVITGTVGDHGMAILAAQQGLDTDLESDVAPVWEAVNAALEVGGVTSMKDPTRGGLAGALNEMAEKSGVRIVIEEERIPIREEVRVLSEMLGVNPLEVANEGKVVMGVRPDMVDDVLDAIRSTEVGKNAEVIGVVEEGTPRVEMETEVGGRRIVEKPVGDPVPRVC</sequence>
<dbReference type="SUPFAM" id="SSF56042">
    <property type="entry name" value="PurM C-terminal domain-like"/>
    <property type="match status" value="1"/>
</dbReference>
<proteinExistence type="inferred from homology"/>
<evidence type="ECO:0000256" key="1">
    <source>
        <dbReference type="ARBA" id="ARBA00006243"/>
    </source>
</evidence>
<dbReference type="InterPro" id="IPR011854">
    <property type="entry name" value="HypE"/>
</dbReference>
<dbReference type="Proteomes" id="UP000619545">
    <property type="component" value="Unassembled WGS sequence"/>
</dbReference>
<feature type="domain" description="PurM-like C-terminal" evidence="3">
    <location>
        <begin position="162"/>
        <end position="305"/>
    </location>
</feature>
<gene>
    <name evidence="4" type="primary">hypE</name>
    <name evidence="4" type="ORF">HA336_07300</name>
</gene>
<dbReference type="NCBIfam" id="TIGR02124">
    <property type="entry name" value="hypE"/>
    <property type="match status" value="1"/>
</dbReference>
<evidence type="ECO:0000313" key="4">
    <source>
        <dbReference type="EMBL" id="HII71017.1"/>
    </source>
</evidence>
<dbReference type="PANTHER" id="PTHR30303:SF0">
    <property type="entry name" value="CARBAMOYL DEHYDRATASE HYPE"/>
    <property type="match status" value="1"/>
</dbReference>
<name>A0A832WN83_9EURY</name>
<evidence type="ECO:0000259" key="2">
    <source>
        <dbReference type="Pfam" id="PF00586"/>
    </source>
</evidence>